<gene>
    <name evidence="1" type="ORF">CEXT_237561</name>
</gene>
<organism evidence="1 2">
    <name type="scientific">Caerostris extrusa</name>
    <name type="common">Bark spider</name>
    <name type="synonym">Caerostris bankana</name>
    <dbReference type="NCBI Taxonomy" id="172846"/>
    <lineage>
        <taxon>Eukaryota</taxon>
        <taxon>Metazoa</taxon>
        <taxon>Ecdysozoa</taxon>
        <taxon>Arthropoda</taxon>
        <taxon>Chelicerata</taxon>
        <taxon>Arachnida</taxon>
        <taxon>Araneae</taxon>
        <taxon>Araneomorphae</taxon>
        <taxon>Entelegynae</taxon>
        <taxon>Araneoidea</taxon>
        <taxon>Araneidae</taxon>
        <taxon>Caerostris</taxon>
    </lineage>
</organism>
<accession>A0AAV4Y5S3</accession>
<keyword evidence="2" id="KW-1185">Reference proteome</keyword>
<protein>
    <submittedName>
        <fullName evidence="1">Uncharacterized protein</fullName>
    </submittedName>
</protein>
<comment type="caution">
    <text evidence="1">The sequence shown here is derived from an EMBL/GenBank/DDBJ whole genome shotgun (WGS) entry which is preliminary data.</text>
</comment>
<name>A0AAV4Y5S3_CAEEX</name>
<evidence type="ECO:0000313" key="1">
    <source>
        <dbReference type="EMBL" id="GIZ01796.1"/>
    </source>
</evidence>
<dbReference type="EMBL" id="BPLR01001350">
    <property type="protein sequence ID" value="GIZ01796.1"/>
    <property type="molecule type" value="Genomic_DNA"/>
</dbReference>
<dbReference type="AlphaFoldDB" id="A0AAV4Y5S3"/>
<proteinExistence type="predicted"/>
<evidence type="ECO:0000313" key="2">
    <source>
        <dbReference type="Proteomes" id="UP001054945"/>
    </source>
</evidence>
<sequence length="106" mass="11772">MAWGETPNPLVEQTASSQPPAVITSAEWPVVAGRHTVLARFLEMRIVILRKSSPISGSVWASRLLLAGRFLRRLLFFDGVRSCQLNSHLKDLIPGSIALKRPELLK</sequence>
<reference evidence="1 2" key="1">
    <citation type="submission" date="2021-06" db="EMBL/GenBank/DDBJ databases">
        <title>Caerostris extrusa draft genome.</title>
        <authorList>
            <person name="Kono N."/>
            <person name="Arakawa K."/>
        </authorList>
    </citation>
    <scope>NUCLEOTIDE SEQUENCE [LARGE SCALE GENOMIC DNA]</scope>
</reference>
<dbReference type="Proteomes" id="UP001054945">
    <property type="component" value="Unassembled WGS sequence"/>
</dbReference>